<dbReference type="PANTHER" id="PTHR33993:SF14">
    <property type="entry name" value="GB|AAF24581.1"/>
    <property type="match status" value="1"/>
</dbReference>
<feature type="domain" description="VOC" evidence="1">
    <location>
        <begin position="12"/>
        <end position="126"/>
    </location>
</feature>
<dbReference type="EMBL" id="BAAARA010000021">
    <property type="protein sequence ID" value="GAA2359956.1"/>
    <property type="molecule type" value="Genomic_DNA"/>
</dbReference>
<evidence type="ECO:0000313" key="3">
    <source>
        <dbReference type="Proteomes" id="UP001501218"/>
    </source>
</evidence>
<dbReference type="Proteomes" id="UP001501218">
    <property type="component" value="Unassembled WGS sequence"/>
</dbReference>
<dbReference type="PANTHER" id="PTHR33993">
    <property type="entry name" value="GLYOXALASE-RELATED"/>
    <property type="match status" value="1"/>
</dbReference>
<comment type="caution">
    <text evidence="2">The sequence shown here is derived from an EMBL/GenBank/DDBJ whole genome shotgun (WGS) entry which is preliminary data.</text>
</comment>
<dbReference type="CDD" id="cd07247">
    <property type="entry name" value="SgaA_N_like"/>
    <property type="match status" value="1"/>
</dbReference>
<dbReference type="InterPro" id="IPR037523">
    <property type="entry name" value="VOC_core"/>
</dbReference>
<protein>
    <submittedName>
        <fullName evidence="2">VOC family protein</fullName>
    </submittedName>
</protein>
<accession>A0ABN3GSH4</accession>
<dbReference type="PROSITE" id="PS51819">
    <property type="entry name" value="VOC"/>
    <property type="match status" value="2"/>
</dbReference>
<proteinExistence type="predicted"/>
<evidence type="ECO:0000259" key="1">
    <source>
        <dbReference type="PROSITE" id="PS51819"/>
    </source>
</evidence>
<dbReference type="InterPro" id="IPR052164">
    <property type="entry name" value="Anthracycline_SecMetBiosynth"/>
</dbReference>
<dbReference type="InterPro" id="IPR004360">
    <property type="entry name" value="Glyas_Fos-R_dOase_dom"/>
</dbReference>
<reference evidence="2 3" key="1">
    <citation type="journal article" date="2019" name="Int. J. Syst. Evol. Microbiol.">
        <title>The Global Catalogue of Microorganisms (GCM) 10K type strain sequencing project: providing services to taxonomists for standard genome sequencing and annotation.</title>
        <authorList>
            <consortium name="The Broad Institute Genomics Platform"/>
            <consortium name="The Broad Institute Genome Sequencing Center for Infectious Disease"/>
            <person name="Wu L."/>
            <person name="Ma J."/>
        </authorList>
    </citation>
    <scope>NUCLEOTIDE SEQUENCE [LARGE SCALE GENOMIC DNA]</scope>
    <source>
        <strain evidence="2 3">JCM 16221</strain>
    </source>
</reference>
<dbReference type="InterPro" id="IPR029068">
    <property type="entry name" value="Glyas_Bleomycin-R_OHBP_Dase"/>
</dbReference>
<dbReference type="Gene3D" id="3.10.180.10">
    <property type="entry name" value="2,3-Dihydroxybiphenyl 1,2-Dioxygenase, domain 1"/>
    <property type="match status" value="2"/>
</dbReference>
<dbReference type="SUPFAM" id="SSF54593">
    <property type="entry name" value="Glyoxalase/Bleomycin resistance protein/Dihydroxybiphenyl dioxygenase"/>
    <property type="match status" value="1"/>
</dbReference>
<name>A0ABN3GSH4_9PSEU</name>
<dbReference type="Pfam" id="PF00903">
    <property type="entry name" value="Glyoxalase"/>
    <property type="match status" value="2"/>
</dbReference>
<sequence length="256" mass="27758">MPELSQAQPEGTPTWIDLAIPDLDRAIDFYGTVFGWEFARGSAEVGYYTMCLLRGKPVAALMQNVEPDPVDYWWNLFFAVDDCEATANTAKSAGGEVLQDTMQVMEHGRMAVFKDPTGGHFALWEAGEHIGAEIVNEPNAMLRNDLVTAQPGRAREFYAEVFGFTLDGDSQLEGADFTFLRRPDGHEIGGILGDPSAQKSEWGVLFMVDDADATVARIREAGGSADDAFDMAYGRLANARDPFGARFSVGSGPASG</sequence>
<evidence type="ECO:0000313" key="2">
    <source>
        <dbReference type="EMBL" id="GAA2359956.1"/>
    </source>
</evidence>
<feature type="domain" description="VOC" evidence="1">
    <location>
        <begin position="140"/>
        <end position="252"/>
    </location>
</feature>
<dbReference type="RefSeq" id="WP_344136124.1">
    <property type="nucleotide sequence ID" value="NZ_BAAARA010000021.1"/>
</dbReference>
<gene>
    <name evidence="2" type="ORF">GCM10009854_43600</name>
</gene>
<organism evidence="2 3">
    <name type="scientific">Saccharopolyspora halophila</name>
    <dbReference type="NCBI Taxonomy" id="405551"/>
    <lineage>
        <taxon>Bacteria</taxon>
        <taxon>Bacillati</taxon>
        <taxon>Actinomycetota</taxon>
        <taxon>Actinomycetes</taxon>
        <taxon>Pseudonocardiales</taxon>
        <taxon>Pseudonocardiaceae</taxon>
        <taxon>Saccharopolyspora</taxon>
    </lineage>
</organism>
<keyword evidence="3" id="KW-1185">Reference proteome</keyword>